<dbReference type="InterPro" id="IPR036770">
    <property type="entry name" value="Ankyrin_rpt-contain_sf"/>
</dbReference>
<dbReference type="SUPFAM" id="SSF48403">
    <property type="entry name" value="Ankyrin repeat"/>
    <property type="match status" value="1"/>
</dbReference>
<dbReference type="Proteomes" id="UP000322899">
    <property type="component" value="Unassembled WGS sequence"/>
</dbReference>
<dbReference type="Pfam" id="PF12796">
    <property type="entry name" value="Ank_2"/>
    <property type="match status" value="1"/>
</dbReference>
<accession>A0A5A8D062</accession>
<dbReference type="PANTHER" id="PTHR24198:SF165">
    <property type="entry name" value="ANKYRIN REPEAT-CONTAINING PROTEIN-RELATED"/>
    <property type="match status" value="1"/>
</dbReference>
<evidence type="ECO:0000256" key="1">
    <source>
        <dbReference type="ARBA" id="ARBA00022737"/>
    </source>
</evidence>
<dbReference type="Pfam" id="PF13637">
    <property type="entry name" value="Ank_4"/>
    <property type="match status" value="1"/>
</dbReference>
<feature type="repeat" description="ANK" evidence="3">
    <location>
        <begin position="61"/>
        <end position="93"/>
    </location>
</feature>
<dbReference type="PANTHER" id="PTHR24198">
    <property type="entry name" value="ANKYRIN REPEAT AND PROTEIN KINASE DOMAIN-CONTAINING PROTEIN"/>
    <property type="match status" value="1"/>
</dbReference>
<dbReference type="PROSITE" id="PS50297">
    <property type="entry name" value="ANK_REP_REGION"/>
    <property type="match status" value="3"/>
</dbReference>
<sequence length="136" mass="14511">MLAAQNGHESTVGLLLDRGADVEARTLSGATPLLIALKRRRFGAAGVLLKAGADIGACDKDGWNALLTAASAGTESMVRELLDRGADIEVTNVAGETALSVAANDSVARVLERADCFQRWHRRAILALWRRACGWR</sequence>
<feature type="repeat" description="ANK" evidence="3">
    <location>
        <begin position="28"/>
        <end position="60"/>
    </location>
</feature>
<evidence type="ECO:0000313" key="5">
    <source>
        <dbReference type="Proteomes" id="UP000322899"/>
    </source>
</evidence>
<keyword evidence="2 3" id="KW-0040">ANK repeat</keyword>
<protein>
    <submittedName>
        <fullName evidence="4">Uncharacterized protein</fullName>
    </submittedName>
</protein>
<dbReference type="GO" id="GO:0005737">
    <property type="term" value="C:cytoplasm"/>
    <property type="evidence" value="ECO:0007669"/>
    <property type="project" value="TreeGrafter"/>
</dbReference>
<evidence type="ECO:0000256" key="2">
    <source>
        <dbReference type="ARBA" id="ARBA00023043"/>
    </source>
</evidence>
<gene>
    <name evidence="4" type="ORF">FNF27_08358</name>
</gene>
<feature type="repeat" description="ANK" evidence="3">
    <location>
        <begin position="1"/>
        <end position="27"/>
    </location>
</feature>
<comment type="caution">
    <text evidence="4">The sequence shown here is derived from an EMBL/GenBank/DDBJ whole genome shotgun (WGS) entry which is preliminary data.</text>
</comment>
<keyword evidence="1" id="KW-0677">Repeat</keyword>
<evidence type="ECO:0000256" key="3">
    <source>
        <dbReference type="PROSITE-ProRule" id="PRU00023"/>
    </source>
</evidence>
<dbReference type="SMART" id="SM00248">
    <property type="entry name" value="ANK"/>
    <property type="match status" value="3"/>
</dbReference>
<dbReference type="EMBL" id="VLTO01000199">
    <property type="protein sequence ID" value="KAA0158565.1"/>
    <property type="molecule type" value="Genomic_DNA"/>
</dbReference>
<evidence type="ECO:0000313" key="4">
    <source>
        <dbReference type="EMBL" id="KAA0158565.1"/>
    </source>
</evidence>
<reference evidence="4 5" key="1">
    <citation type="submission" date="2019-07" db="EMBL/GenBank/DDBJ databases">
        <title>Genomes of Cafeteria roenbergensis.</title>
        <authorList>
            <person name="Fischer M.G."/>
            <person name="Hackl T."/>
            <person name="Roman M."/>
        </authorList>
    </citation>
    <scope>NUCLEOTIDE SEQUENCE [LARGE SCALE GENOMIC DNA]</scope>
    <source>
        <strain evidence="4 5">E4-10P</strain>
    </source>
</reference>
<dbReference type="Gene3D" id="1.25.40.20">
    <property type="entry name" value="Ankyrin repeat-containing domain"/>
    <property type="match status" value="2"/>
</dbReference>
<dbReference type="OrthoDB" id="202480at2759"/>
<dbReference type="AlphaFoldDB" id="A0A5A8D062"/>
<dbReference type="InterPro" id="IPR002110">
    <property type="entry name" value="Ankyrin_rpt"/>
</dbReference>
<name>A0A5A8D062_CAFRO</name>
<organism evidence="4 5">
    <name type="scientific">Cafeteria roenbergensis</name>
    <name type="common">Marine flagellate</name>
    <dbReference type="NCBI Taxonomy" id="33653"/>
    <lineage>
        <taxon>Eukaryota</taxon>
        <taxon>Sar</taxon>
        <taxon>Stramenopiles</taxon>
        <taxon>Bigyra</taxon>
        <taxon>Opalozoa</taxon>
        <taxon>Bicosoecida</taxon>
        <taxon>Cafeteriaceae</taxon>
        <taxon>Cafeteria</taxon>
    </lineage>
</organism>
<dbReference type="PROSITE" id="PS50088">
    <property type="entry name" value="ANK_REPEAT"/>
    <property type="match status" value="3"/>
</dbReference>
<proteinExistence type="predicted"/>